<comment type="caution">
    <text evidence="1">The sequence shown here is derived from an EMBL/GenBank/DDBJ whole genome shotgun (WGS) entry which is preliminary data.</text>
</comment>
<sequence length="68" mass="7082">MVARAHVASAAAPSAWGAAAAAARARRTCPSAPHARAHRCVSAQLLQRERAVTSRRLLHASAGDDSRV</sequence>
<dbReference type="EMBL" id="CADEBD010000739">
    <property type="protein sequence ID" value="CAB3259401.1"/>
    <property type="molecule type" value="Genomic_DNA"/>
</dbReference>
<dbReference type="OrthoDB" id="7449785at2759"/>
<dbReference type="Proteomes" id="UP000494256">
    <property type="component" value="Unassembled WGS sequence"/>
</dbReference>
<evidence type="ECO:0000313" key="2">
    <source>
        <dbReference type="Proteomes" id="UP000494256"/>
    </source>
</evidence>
<proteinExistence type="predicted"/>
<protein>
    <submittedName>
        <fullName evidence="1">Uncharacterized protein</fullName>
    </submittedName>
</protein>
<accession>A0A8S1BI08</accession>
<dbReference type="AlphaFoldDB" id="A0A8S1BI08"/>
<organism evidence="1 2">
    <name type="scientific">Arctia plantaginis</name>
    <name type="common">Wood tiger moth</name>
    <name type="synonym">Phalaena plantaginis</name>
    <dbReference type="NCBI Taxonomy" id="874455"/>
    <lineage>
        <taxon>Eukaryota</taxon>
        <taxon>Metazoa</taxon>
        <taxon>Ecdysozoa</taxon>
        <taxon>Arthropoda</taxon>
        <taxon>Hexapoda</taxon>
        <taxon>Insecta</taxon>
        <taxon>Pterygota</taxon>
        <taxon>Neoptera</taxon>
        <taxon>Endopterygota</taxon>
        <taxon>Lepidoptera</taxon>
        <taxon>Glossata</taxon>
        <taxon>Ditrysia</taxon>
        <taxon>Noctuoidea</taxon>
        <taxon>Erebidae</taxon>
        <taxon>Arctiinae</taxon>
        <taxon>Arctia</taxon>
    </lineage>
</organism>
<name>A0A8S1BI08_ARCPL</name>
<reference evidence="1 2" key="1">
    <citation type="submission" date="2020-04" db="EMBL/GenBank/DDBJ databases">
        <authorList>
            <person name="Wallbank WR R."/>
            <person name="Pardo Diaz C."/>
            <person name="Kozak K."/>
            <person name="Martin S."/>
            <person name="Jiggins C."/>
            <person name="Moest M."/>
            <person name="Warren A I."/>
            <person name="Byers J.R.P. K."/>
            <person name="Montejo-Kovacevich G."/>
            <person name="Yen C E."/>
        </authorList>
    </citation>
    <scope>NUCLEOTIDE SEQUENCE [LARGE SCALE GENOMIC DNA]</scope>
</reference>
<gene>
    <name evidence="1" type="ORF">APLA_LOCUS16471</name>
</gene>
<evidence type="ECO:0000313" key="1">
    <source>
        <dbReference type="EMBL" id="CAB3259401.1"/>
    </source>
</evidence>